<reference evidence="2" key="1">
    <citation type="submission" date="2022-11" db="UniProtKB">
        <authorList>
            <consortium name="WormBaseParasite"/>
        </authorList>
    </citation>
    <scope>IDENTIFICATION</scope>
</reference>
<organism evidence="1 2">
    <name type="scientific">Ditylenchus dipsaci</name>
    <dbReference type="NCBI Taxonomy" id="166011"/>
    <lineage>
        <taxon>Eukaryota</taxon>
        <taxon>Metazoa</taxon>
        <taxon>Ecdysozoa</taxon>
        <taxon>Nematoda</taxon>
        <taxon>Chromadorea</taxon>
        <taxon>Rhabditida</taxon>
        <taxon>Tylenchina</taxon>
        <taxon>Tylenchomorpha</taxon>
        <taxon>Sphaerularioidea</taxon>
        <taxon>Anguinidae</taxon>
        <taxon>Anguininae</taxon>
        <taxon>Ditylenchus</taxon>
    </lineage>
</organism>
<sequence length="195" mass="22600">MFPGATDDSFFERIFVHFEQNRLIRRHPRNRLQFILGHCLNTAQQLIVWKDVIQKKFNIRAVHYNARVVPFQLNHFQNAPIYPINSVFRPRNGFRRILLQHFISTGLHIECCQSVEAFAPPLCSLFPTKPATQEMTLAASNGRGVRQRDAGDVLNVSFVRQQMRSVLLIDSIRAYNRGYPERMPSVTSVDVFSAW</sequence>
<keyword evidence="1" id="KW-1185">Reference proteome</keyword>
<evidence type="ECO:0000313" key="2">
    <source>
        <dbReference type="WBParaSite" id="jg3170"/>
    </source>
</evidence>
<protein>
    <submittedName>
        <fullName evidence="2">Maturase K</fullName>
    </submittedName>
</protein>
<dbReference type="Proteomes" id="UP000887574">
    <property type="component" value="Unplaced"/>
</dbReference>
<name>A0A915E8G0_9BILA</name>
<dbReference type="AlphaFoldDB" id="A0A915E8G0"/>
<accession>A0A915E8G0</accession>
<evidence type="ECO:0000313" key="1">
    <source>
        <dbReference type="Proteomes" id="UP000887574"/>
    </source>
</evidence>
<proteinExistence type="predicted"/>
<dbReference type="WBParaSite" id="jg3170">
    <property type="protein sequence ID" value="jg3170"/>
    <property type="gene ID" value="jg3170"/>
</dbReference>